<reference evidence="2 3" key="1">
    <citation type="journal article" date="2019" name="Sci. Rep.">
        <title>Orb-weaving spider Araneus ventricosus genome elucidates the spidroin gene catalogue.</title>
        <authorList>
            <person name="Kono N."/>
            <person name="Nakamura H."/>
            <person name="Ohtoshi R."/>
            <person name="Moran D.A.P."/>
            <person name="Shinohara A."/>
            <person name="Yoshida Y."/>
            <person name="Fujiwara M."/>
            <person name="Mori M."/>
            <person name="Tomita M."/>
            <person name="Arakawa K."/>
        </authorList>
    </citation>
    <scope>NUCLEOTIDE SEQUENCE [LARGE SCALE GENOMIC DNA]</scope>
</reference>
<evidence type="ECO:0000313" key="2">
    <source>
        <dbReference type="EMBL" id="GBO31746.1"/>
    </source>
</evidence>
<dbReference type="OrthoDB" id="8191996at2759"/>
<proteinExistence type="predicted"/>
<dbReference type="Proteomes" id="UP000499080">
    <property type="component" value="Unassembled WGS sequence"/>
</dbReference>
<dbReference type="Pfam" id="PF17906">
    <property type="entry name" value="HTH_48"/>
    <property type="match status" value="1"/>
</dbReference>
<dbReference type="EMBL" id="BGPR01055103">
    <property type="protein sequence ID" value="GBO31746.1"/>
    <property type="molecule type" value="Genomic_DNA"/>
</dbReference>
<dbReference type="AlphaFoldDB" id="A0A4Y2W5C8"/>
<feature type="domain" description="Mos1 transposase HTH" evidence="1">
    <location>
        <begin position="13"/>
        <end position="45"/>
    </location>
</feature>
<accession>A0A4Y2W5C8</accession>
<evidence type="ECO:0000259" key="1">
    <source>
        <dbReference type="Pfam" id="PF17906"/>
    </source>
</evidence>
<organism evidence="2 3">
    <name type="scientific">Araneus ventricosus</name>
    <name type="common">Orbweaver spider</name>
    <name type="synonym">Epeira ventricosa</name>
    <dbReference type="NCBI Taxonomy" id="182803"/>
    <lineage>
        <taxon>Eukaryota</taxon>
        <taxon>Metazoa</taxon>
        <taxon>Ecdysozoa</taxon>
        <taxon>Arthropoda</taxon>
        <taxon>Chelicerata</taxon>
        <taxon>Arachnida</taxon>
        <taxon>Araneae</taxon>
        <taxon>Araneomorphae</taxon>
        <taxon>Entelegynae</taxon>
        <taxon>Araneoidea</taxon>
        <taxon>Araneidae</taxon>
        <taxon>Araneus</taxon>
    </lineage>
</organism>
<evidence type="ECO:0000313" key="3">
    <source>
        <dbReference type="Proteomes" id="UP000499080"/>
    </source>
</evidence>
<protein>
    <recommendedName>
        <fullName evidence="1">Mos1 transposase HTH domain-containing protein</fullName>
    </recommendedName>
</protein>
<name>A0A4Y2W5C8_ARAVE</name>
<dbReference type="InterPro" id="IPR041426">
    <property type="entry name" value="Mos1_HTH"/>
</dbReference>
<sequence>MPQSIDNTADCEIRSVIRFLNAKDVKATEIGRQISEVYGENIMSEGMITEEKSELIDFERVDRLGSPLECERLYDLSFGVLSAVLASELLDAERY</sequence>
<gene>
    <name evidence="2" type="ORF">AVEN_133024_1</name>
</gene>
<comment type="caution">
    <text evidence="2">The sequence shown here is derived from an EMBL/GenBank/DDBJ whole genome shotgun (WGS) entry which is preliminary data.</text>
</comment>
<keyword evidence="3" id="KW-1185">Reference proteome</keyword>